<dbReference type="EMBL" id="CM002922">
    <property type="protein sequence ID" value="KGN64288.1"/>
    <property type="molecule type" value="Genomic_DNA"/>
</dbReference>
<evidence type="ECO:0000256" key="8">
    <source>
        <dbReference type="SAM" id="MobiDB-lite"/>
    </source>
</evidence>
<evidence type="ECO:0000256" key="2">
    <source>
        <dbReference type="ARBA" id="ARBA00004906"/>
    </source>
</evidence>
<dbReference type="PANTHER" id="PTHR23315">
    <property type="entry name" value="U BOX DOMAIN-CONTAINING"/>
    <property type="match status" value="1"/>
</dbReference>
<dbReference type="InterPro" id="IPR013083">
    <property type="entry name" value="Znf_RING/FYVE/PHD"/>
</dbReference>
<dbReference type="OrthoDB" id="7537227at2759"/>
<proteinExistence type="predicted"/>
<evidence type="ECO:0000256" key="3">
    <source>
        <dbReference type="ARBA" id="ARBA00012483"/>
    </source>
</evidence>
<dbReference type="Proteomes" id="UP000029981">
    <property type="component" value="Chromosome 1"/>
</dbReference>
<reference evidence="10 11" key="4">
    <citation type="journal article" date="2011" name="BMC Genomics">
        <title>RNA-Seq improves annotation of protein-coding genes in the cucumber genome.</title>
        <authorList>
            <person name="Li Z."/>
            <person name="Zhang Z."/>
            <person name="Yan P."/>
            <person name="Huang S."/>
            <person name="Fei Z."/>
            <person name="Lin K."/>
        </authorList>
    </citation>
    <scope>NUCLEOTIDE SEQUENCE [LARGE SCALE GENOMIC DNA]</scope>
    <source>
        <strain evidence="11">cv. 9930</strain>
    </source>
</reference>
<dbReference type="Pfam" id="PF04564">
    <property type="entry name" value="U-box"/>
    <property type="match status" value="1"/>
</dbReference>
<evidence type="ECO:0000256" key="5">
    <source>
        <dbReference type="ARBA" id="ARBA00022737"/>
    </source>
</evidence>
<dbReference type="KEGG" id="csv:101221183"/>
<dbReference type="GO" id="GO:0061630">
    <property type="term" value="F:ubiquitin protein ligase activity"/>
    <property type="evidence" value="ECO:0007669"/>
    <property type="project" value="UniProtKB-EC"/>
</dbReference>
<evidence type="ECO:0000256" key="1">
    <source>
        <dbReference type="ARBA" id="ARBA00000900"/>
    </source>
</evidence>
<protein>
    <recommendedName>
        <fullName evidence="3">RING-type E3 ubiquitin transferase</fullName>
        <ecNumber evidence="3">2.3.2.27</ecNumber>
    </recommendedName>
</protein>
<dbReference type="AlphaFoldDB" id="A0A0A0LR64"/>
<comment type="catalytic activity">
    <reaction evidence="1">
        <text>S-ubiquitinyl-[E2 ubiquitin-conjugating enzyme]-L-cysteine + [acceptor protein]-L-lysine = [E2 ubiquitin-conjugating enzyme]-L-cysteine + N(6)-ubiquitinyl-[acceptor protein]-L-lysine.</text>
        <dbReference type="EC" id="2.3.2.27"/>
    </reaction>
</comment>
<dbReference type="SMART" id="SM00185">
    <property type="entry name" value="ARM"/>
    <property type="match status" value="5"/>
</dbReference>
<keyword evidence="6" id="KW-0833">Ubl conjugation pathway</keyword>
<evidence type="ECO:0000256" key="7">
    <source>
        <dbReference type="PROSITE-ProRule" id="PRU00259"/>
    </source>
</evidence>
<gene>
    <name evidence="10" type="ORF">Csa_1G045860</name>
</gene>
<dbReference type="GO" id="GO:0016567">
    <property type="term" value="P:protein ubiquitination"/>
    <property type="evidence" value="ECO:0007669"/>
    <property type="project" value="UniProtKB-UniPathway"/>
</dbReference>
<reference evidence="10 11" key="3">
    <citation type="journal article" date="2010" name="BMC Genomics">
        <title>Transcriptome sequencing and comparative analysis of cucumber flowers with different sex types.</title>
        <authorList>
            <person name="Guo S."/>
            <person name="Zheng Y."/>
            <person name="Joung J.G."/>
            <person name="Liu S."/>
            <person name="Zhang Z."/>
            <person name="Crasta O.R."/>
            <person name="Sobral B.W."/>
            <person name="Xu Y."/>
            <person name="Huang S."/>
            <person name="Fei Z."/>
        </authorList>
    </citation>
    <scope>NUCLEOTIDE SEQUENCE [LARGE SCALE GENOMIC DNA]</scope>
    <source>
        <strain evidence="11">cv. 9930</strain>
    </source>
</reference>
<dbReference type="Gramene" id="KGN64288">
    <property type="protein sequence ID" value="KGN64288"/>
    <property type="gene ID" value="Csa_1G045860"/>
</dbReference>
<evidence type="ECO:0000313" key="10">
    <source>
        <dbReference type="EMBL" id="KGN64288.1"/>
    </source>
</evidence>
<dbReference type="Pfam" id="PF00514">
    <property type="entry name" value="Arm"/>
    <property type="match status" value="2"/>
</dbReference>
<dbReference type="UniPathway" id="UPA00143"/>
<dbReference type="Gene3D" id="1.25.10.10">
    <property type="entry name" value="Leucine-rich Repeat Variant"/>
    <property type="match status" value="2"/>
</dbReference>
<feature type="compositionally biased region" description="Basic and acidic residues" evidence="8">
    <location>
        <begin position="202"/>
        <end position="212"/>
    </location>
</feature>
<reference evidence="10 11" key="2">
    <citation type="journal article" date="2009" name="PLoS ONE">
        <title>An integrated genetic and cytogenetic map of the cucumber genome.</title>
        <authorList>
            <person name="Ren Y."/>
            <person name="Zhang Z."/>
            <person name="Liu J."/>
            <person name="Staub J.E."/>
            <person name="Han Y."/>
            <person name="Cheng Z."/>
            <person name="Li X."/>
            <person name="Lu J."/>
            <person name="Miao H."/>
            <person name="Kang H."/>
            <person name="Xie B."/>
            <person name="Gu X."/>
            <person name="Wang X."/>
            <person name="Du Y."/>
            <person name="Jin W."/>
            <person name="Huang S."/>
        </authorList>
    </citation>
    <scope>NUCLEOTIDE SEQUENCE [LARGE SCALE GENOMIC DNA]</scope>
    <source>
        <strain evidence="11">cv. 9930</strain>
    </source>
</reference>
<keyword evidence="11" id="KW-1185">Reference proteome</keyword>
<feature type="region of interest" description="Disordered" evidence="8">
    <location>
        <begin position="186"/>
        <end position="216"/>
    </location>
</feature>
<sequence>MVGHGNHRLKLSIFHHRSSSDPKPQRPKDCPQEYLCPISKSLMADPVVVSSGQTFERLSVEVCQDLGFSPRLEEDDSRSDFSSVITNRNIRSTILKWCDNNGIEHPQPPSYTSIELVVRQLMQKEEQENRFEVSDSALIRGVADKPTGVAVHATTEVGLRLNRFQLNSPEQTEEVIRESTLLPFKTQPSSYATNSPSSSHGGIDRDSNHRGYSDSYAPNLEEESRLILKFRSNDEFEQREGVISLRKLTKSNESIRASLCTKEFLAALLPLILSRSTNVQINAVASVVNLSLEKANKLKIVRAGFVPPLIDVLDGGNTESQEHAAGALFSLSLDDENKMAIGILGALPVLMNTLRSDSERTRNDSALCLYHLTLNPSNRVKLVKLGAVPILLSLTRIEGCTSRIVLILCNIAVSVDGRSAMLDANAVSCLVGLLKEKEMDSESTRENCVVALYALSQGGFRFRGLAKEAGAVEVLREVEERGSERAREKAKRILQMMRTGGSGSVEIEGVVQHGLDMGGVSWTGRVGTGLNRYSTNTTKF</sequence>
<name>A0A0A0LR64_CUCSA</name>
<feature type="repeat" description="ARM" evidence="7">
    <location>
        <begin position="345"/>
        <end position="387"/>
    </location>
</feature>
<feature type="repeat" description="ARM" evidence="7">
    <location>
        <begin position="304"/>
        <end position="341"/>
    </location>
</feature>
<evidence type="ECO:0000256" key="4">
    <source>
        <dbReference type="ARBA" id="ARBA00022679"/>
    </source>
</evidence>
<comment type="pathway">
    <text evidence="2">Protein modification; protein ubiquitination.</text>
</comment>
<dbReference type="PROSITE" id="PS51698">
    <property type="entry name" value="U_BOX"/>
    <property type="match status" value="1"/>
</dbReference>
<dbReference type="InterPro" id="IPR000225">
    <property type="entry name" value="Armadillo"/>
</dbReference>
<dbReference type="InterPro" id="IPR003613">
    <property type="entry name" value="Ubox_domain"/>
</dbReference>
<dbReference type="eggNOG" id="ENOG502QPJU">
    <property type="taxonomic scope" value="Eukaryota"/>
</dbReference>
<dbReference type="GO" id="GO:0005737">
    <property type="term" value="C:cytoplasm"/>
    <property type="evidence" value="ECO:0000318"/>
    <property type="project" value="GO_Central"/>
</dbReference>
<evidence type="ECO:0000259" key="9">
    <source>
        <dbReference type="PROSITE" id="PS51698"/>
    </source>
</evidence>
<dbReference type="PANTHER" id="PTHR23315:SF276">
    <property type="entry name" value="U-BOX DOMAIN-CONTAINING PROTEIN 38"/>
    <property type="match status" value="1"/>
</dbReference>
<dbReference type="InterPro" id="IPR016024">
    <property type="entry name" value="ARM-type_fold"/>
</dbReference>
<dbReference type="SMART" id="SM00504">
    <property type="entry name" value="Ubox"/>
    <property type="match status" value="1"/>
</dbReference>
<reference evidence="10 11" key="1">
    <citation type="journal article" date="2009" name="Nat. Genet.">
        <title>The genome of the cucumber, Cucumis sativus L.</title>
        <authorList>
            <person name="Huang S."/>
            <person name="Li R."/>
            <person name="Zhang Z."/>
            <person name="Li L."/>
            <person name="Gu X."/>
            <person name="Fan W."/>
            <person name="Lucas W.J."/>
            <person name="Wang X."/>
            <person name="Xie B."/>
            <person name="Ni P."/>
            <person name="Ren Y."/>
            <person name="Zhu H."/>
            <person name="Li J."/>
            <person name="Lin K."/>
            <person name="Jin W."/>
            <person name="Fei Z."/>
            <person name="Li G."/>
            <person name="Staub J."/>
            <person name="Kilian A."/>
            <person name="van der Vossen E.A."/>
            <person name="Wu Y."/>
            <person name="Guo J."/>
            <person name="He J."/>
            <person name="Jia Z."/>
            <person name="Ren Y."/>
            <person name="Tian G."/>
            <person name="Lu Y."/>
            <person name="Ruan J."/>
            <person name="Qian W."/>
            <person name="Wang M."/>
            <person name="Huang Q."/>
            <person name="Li B."/>
            <person name="Xuan Z."/>
            <person name="Cao J."/>
            <person name="Asan"/>
            <person name="Wu Z."/>
            <person name="Zhang J."/>
            <person name="Cai Q."/>
            <person name="Bai Y."/>
            <person name="Zhao B."/>
            <person name="Han Y."/>
            <person name="Li Y."/>
            <person name="Li X."/>
            <person name="Wang S."/>
            <person name="Shi Q."/>
            <person name="Liu S."/>
            <person name="Cho W.K."/>
            <person name="Kim J.Y."/>
            <person name="Xu Y."/>
            <person name="Heller-Uszynska K."/>
            <person name="Miao H."/>
            <person name="Cheng Z."/>
            <person name="Zhang S."/>
            <person name="Wu J."/>
            <person name="Yang Y."/>
            <person name="Kang H."/>
            <person name="Li M."/>
            <person name="Liang H."/>
            <person name="Ren X."/>
            <person name="Shi Z."/>
            <person name="Wen M."/>
            <person name="Jian M."/>
            <person name="Yang H."/>
            <person name="Zhang G."/>
            <person name="Yang Z."/>
            <person name="Chen R."/>
            <person name="Liu S."/>
            <person name="Li J."/>
            <person name="Ma L."/>
            <person name="Liu H."/>
            <person name="Zhou Y."/>
            <person name="Zhao J."/>
            <person name="Fang X."/>
            <person name="Li G."/>
            <person name="Fang L."/>
            <person name="Li Y."/>
            <person name="Liu D."/>
            <person name="Zheng H."/>
            <person name="Zhang Y."/>
            <person name="Qin N."/>
            <person name="Li Z."/>
            <person name="Yang G."/>
            <person name="Yang S."/>
            <person name="Bolund L."/>
            <person name="Kristiansen K."/>
            <person name="Zheng H."/>
            <person name="Li S."/>
            <person name="Zhang X."/>
            <person name="Yang H."/>
            <person name="Wang J."/>
            <person name="Sun R."/>
            <person name="Zhang B."/>
            <person name="Jiang S."/>
            <person name="Wang J."/>
            <person name="Du Y."/>
            <person name="Li S."/>
        </authorList>
    </citation>
    <scope>NUCLEOTIDE SEQUENCE [LARGE SCALE GENOMIC DNA]</scope>
    <source>
        <strain evidence="11">cv. 9930</strain>
    </source>
</reference>
<keyword evidence="5" id="KW-0677">Repeat</keyword>
<dbReference type="Gene3D" id="3.30.40.10">
    <property type="entry name" value="Zinc/RING finger domain, C3HC4 (zinc finger)"/>
    <property type="match status" value="1"/>
</dbReference>
<dbReference type="InterPro" id="IPR011989">
    <property type="entry name" value="ARM-like"/>
</dbReference>
<dbReference type="EC" id="2.3.2.27" evidence="3"/>
<evidence type="ECO:0000313" key="11">
    <source>
        <dbReference type="Proteomes" id="UP000029981"/>
    </source>
</evidence>
<organism evidence="10 11">
    <name type="scientific">Cucumis sativus</name>
    <name type="common">Cucumber</name>
    <dbReference type="NCBI Taxonomy" id="3659"/>
    <lineage>
        <taxon>Eukaryota</taxon>
        <taxon>Viridiplantae</taxon>
        <taxon>Streptophyta</taxon>
        <taxon>Embryophyta</taxon>
        <taxon>Tracheophyta</taxon>
        <taxon>Spermatophyta</taxon>
        <taxon>Magnoliopsida</taxon>
        <taxon>eudicotyledons</taxon>
        <taxon>Gunneridae</taxon>
        <taxon>Pentapetalae</taxon>
        <taxon>rosids</taxon>
        <taxon>fabids</taxon>
        <taxon>Cucurbitales</taxon>
        <taxon>Cucurbitaceae</taxon>
        <taxon>Benincaseae</taxon>
        <taxon>Cucumis</taxon>
    </lineage>
</organism>
<dbReference type="SUPFAM" id="SSF57850">
    <property type="entry name" value="RING/U-box"/>
    <property type="match status" value="1"/>
</dbReference>
<dbReference type="SUPFAM" id="SSF48371">
    <property type="entry name" value="ARM repeat"/>
    <property type="match status" value="1"/>
</dbReference>
<feature type="compositionally biased region" description="Low complexity" evidence="8">
    <location>
        <begin position="189"/>
        <end position="199"/>
    </location>
</feature>
<keyword evidence="4" id="KW-0808">Transferase</keyword>
<feature type="domain" description="U-box" evidence="9">
    <location>
        <begin position="29"/>
        <end position="104"/>
    </location>
</feature>
<dbReference type="OMA" id="ACIQVCA"/>
<dbReference type="GO" id="GO:0005634">
    <property type="term" value="C:nucleus"/>
    <property type="evidence" value="ECO:0000318"/>
    <property type="project" value="GO_Central"/>
</dbReference>
<dbReference type="PROSITE" id="PS50176">
    <property type="entry name" value="ARM_REPEAT"/>
    <property type="match status" value="2"/>
</dbReference>
<evidence type="ECO:0000256" key="6">
    <source>
        <dbReference type="ARBA" id="ARBA00022786"/>
    </source>
</evidence>
<accession>A0A0A0LR64</accession>